<proteinExistence type="predicted"/>
<keyword evidence="3" id="KW-1185">Reference proteome</keyword>
<name>A0A2I9DXJ9_9DEIO</name>
<evidence type="ECO:0000313" key="2">
    <source>
        <dbReference type="EMBL" id="GBF05475.1"/>
    </source>
</evidence>
<dbReference type="EMBL" id="BFAG01000004">
    <property type="protein sequence ID" value="GBF05475.1"/>
    <property type="molecule type" value="Genomic_DNA"/>
</dbReference>
<dbReference type="Proteomes" id="UP000236569">
    <property type="component" value="Unassembled WGS sequence"/>
</dbReference>
<feature type="chain" id="PRO_5014432892" description="Bacterial Ig-like domain-containing protein" evidence="1">
    <location>
        <begin position="38"/>
        <end position="512"/>
    </location>
</feature>
<dbReference type="AlphaFoldDB" id="A0A2I9DXJ9"/>
<gene>
    <name evidence="2" type="ORF">DAERI_040235</name>
</gene>
<organism evidence="2 3">
    <name type="scientific">Deinococcus aerius</name>
    <dbReference type="NCBI Taxonomy" id="200253"/>
    <lineage>
        <taxon>Bacteria</taxon>
        <taxon>Thermotogati</taxon>
        <taxon>Deinococcota</taxon>
        <taxon>Deinococci</taxon>
        <taxon>Deinococcales</taxon>
        <taxon>Deinococcaceae</taxon>
        <taxon>Deinococcus</taxon>
    </lineage>
</organism>
<feature type="signal peptide" evidence="1">
    <location>
        <begin position="1"/>
        <end position="37"/>
    </location>
</feature>
<dbReference type="RefSeq" id="WP_103128893.1">
    <property type="nucleotide sequence ID" value="NZ_BFAG01000004.1"/>
</dbReference>
<evidence type="ECO:0000256" key="1">
    <source>
        <dbReference type="SAM" id="SignalP"/>
    </source>
</evidence>
<dbReference type="OrthoDB" id="55068at2"/>
<accession>A0A2I9DXJ9</accession>
<keyword evidence="1" id="KW-0732">Signal</keyword>
<protein>
    <recommendedName>
        <fullName evidence="4">Bacterial Ig-like domain-containing protein</fullName>
    </recommendedName>
</protein>
<comment type="caution">
    <text evidence="2">The sequence shown here is derived from an EMBL/GenBank/DDBJ whole genome shotgun (WGS) entry which is preliminary data.</text>
</comment>
<evidence type="ECO:0008006" key="4">
    <source>
        <dbReference type="Google" id="ProtNLM"/>
    </source>
</evidence>
<reference evidence="3" key="1">
    <citation type="submission" date="2018-01" db="EMBL/GenBank/DDBJ databases">
        <title>Draft Genome Sequence of the Radioresistant Bacterium Deinococcus aerius TR0125, Isolated from the Higher Atmosphere above Japan.</title>
        <authorList>
            <person name="Satoh K."/>
            <person name="Arai H."/>
            <person name="Sanzen T."/>
            <person name="Kawaguchi Y."/>
            <person name="Hayashi H."/>
            <person name="Yokobori S."/>
            <person name="Yamagishi A."/>
            <person name="Oono Y."/>
            <person name="Narumi I."/>
        </authorList>
    </citation>
    <scope>NUCLEOTIDE SEQUENCE [LARGE SCALE GENOMIC DNA]</scope>
    <source>
        <strain evidence="3">TR0125</strain>
    </source>
</reference>
<evidence type="ECO:0000313" key="3">
    <source>
        <dbReference type="Proteomes" id="UP000236569"/>
    </source>
</evidence>
<sequence>MSAAPWPPAAPTRRRSRPALAALLAAPLLLGTAAAQTAPLVAQQVLGRAEVLEGITWRAISGPAPVRQGLRTGAGRVWLESNGGGRSGAVLVGPESRLRAYRDEADLQGGQFLLRGPVGTHVLGNHLVLEGGAQARVDLGTNGAPRRVALLAGNARLALAGGVVRLNAGRQVALGSGAVSAFAETDPWYAAQFTGVGRVTVQATRGPVYVGGDTGRQIARIGAPLGTGDRLITGGNAWAEVGYAGGGYLRLQAGGELGVLGTERTVLGHEVTLGLTRGTVLNVVQGGGPGTLLASSAVRGSLFRVGAARLAQTFGDPGVVASAGTARTAATPPSRPPVPAAPAGAALTLQIDPVPRALRDLTLGVSSLPGARVVARVGTRTFPLTPVDGQPGRFRLSGAALSEGPHTVQVRAEGRGQLRTRLLKVTIDRTPPTLSGVRAERTGRVLLLSGSVRDAGAGRVDLTANLGGESFRQSVLLAGGAGTFRLTLPAPGTPVRLTVRDEAGNEAHAVLS</sequence>